<organism evidence="3 4">
    <name type="scientific">Phaeomoniella chlamydospora</name>
    <name type="common">Phaeoacremonium chlamydosporum</name>
    <dbReference type="NCBI Taxonomy" id="158046"/>
    <lineage>
        <taxon>Eukaryota</taxon>
        <taxon>Fungi</taxon>
        <taxon>Dikarya</taxon>
        <taxon>Ascomycota</taxon>
        <taxon>Pezizomycotina</taxon>
        <taxon>Eurotiomycetes</taxon>
        <taxon>Chaetothyriomycetidae</taxon>
        <taxon>Phaeomoniellales</taxon>
        <taxon>Phaeomoniellaceae</taxon>
        <taxon>Phaeomoniella</taxon>
    </lineage>
</organism>
<evidence type="ECO:0000256" key="1">
    <source>
        <dbReference type="SAM" id="MobiDB-lite"/>
    </source>
</evidence>
<proteinExistence type="predicted"/>
<keyword evidence="2" id="KW-1133">Transmembrane helix</keyword>
<evidence type="ECO:0000313" key="3">
    <source>
        <dbReference type="EMBL" id="KKY25513.1"/>
    </source>
</evidence>
<accession>A0A0G2GQ67</accession>
<dbReference type="Proteomes" id="UP000053317">
    <property type="component" value="Unassembled WGS sequence"/>
</dbReference>
<feature type="region of interest" description="Disordered" evidence="1">
    <location>
        <begin position="1"/>
        <end position="60"/>
    </location>
</feature>
<evidence type="ECO:0000313" key="4">
    <source>
        <dbReference type="Proteomes" id="UP000053317"/>
    </source>
</evidence>
<feature type="transmembrane region" description="Helical" evidence="2">
    <location>
        <begin position="206"/>
        <end position="229"/>
    </location>
</feature>
<evidence type="ECO:0000256" key="2">
    <source>
        <dbReference type="SAM" id="Phobius"/>
    </source>
</evidence>
<reference evidence="3 4" key="1">
    <citation type="submission" date="2015-05" db="EMBL/GenBank/DDBJ databases">
        <title>Distinctive expansion of gene families associated with plant cell wall degradation and secondary metabolism in the genomes of grapevine trunk pathogens.</title>
        <authorList>
            <person name="Lawrence D.P."/>
            <person name="Travadon R."/>
            <person name="Rolshausen P.E."/>
            <person name="Baumgartner K."/>
        </authorList>
    </citation>
    <scope>NUCLEOTIDE SEQUENCE [LARGE SCALE GENOMIC DNA]</scope>
    <source>
        <strain evidence="3">UCRPC4</strain>
    </source>
</reference>
<keyword evidence="2" id="KW-0472">Membrane</keyword>
<reference evidence="3 4" key="2">
    <citation type="submission" date="2015-05" db="EMBL/GenBank/DDBJ databases">
        <authorList>
            <person name="Morales-Cruz A."/>
            <person name="Amrine K.C."/>
            <person name="Cantu D."/>
        </authorList>
    </citation>
    <scope>NUCLEOTIDE SEQUENCE [LARGE SCALE GENOMIC DNA]</scope>
    <source>
        <strain evidence="3">UCRPC4</strain>
    </source>
</reference>
<gene>
    <name evidence="3" type="ORF">UCRPC4_g01777</name>
</gene>
<comment type="caution">
    <text evidence="3">The sequence shown here is derived from an EMBL/GenBank/DDBJ whole genome shotgun (WGS) entry which is preliminary data.</text>
</comment>
<keyword evidence="2" id="KW-0812">Transmembrane</keyword>
<dbReference type="EMBL" id="LCWF01000041">
    <property type="protein sequence ID" value="KKY25513.1"/>
    <property type="molecule type" value="Genomic_DNA"/>
</dbReference>
<keyword evidence="4" id="KW-1185">Reference proteome</keyword>
<feature type="compositionally biased region" description="Polar residues" evidence="1">
    <location>
        <begin position="33"/>
        <end position="50"/>
    </location>
</feature>
<dbReference type="AlphaFoldDB" id="A0A0G2GQ67"/>
<protein>
    <submittedName>
        <fullName evidence="3">Uncharacterized protein</fullName>
    </submittedName>
</protein>
<dbReference type="OrthoDB" id="5381672at2759"/>
<sequence>MWFDFGSHSDADDTSNVIPGFGPHRKRKRQYLPNLSLNHPNLDSLRSGNNVKREQTPDATTSAAANYTLSDGAIALEVAENRGPLATVALALFGQGSFMVTPAASSTYRSNYGVGANDTKDSDDIYSGRICRDWAPFQKLATDTTGWSGDPCLLASIDSDASMPHSSLIATGCQTPSLYRTPISRYLFISTSVAIPKKPSISQKGILIVSILMGIHMISLILLAIYAVWTPRWTEQLDSFALMRIGASLRDDFPLLAVDNQDHVKALDRRIGFIG</sequence>
<name>A0A0G2GQ67_PHACM</name>